<dbReference type="GO" id="GO:0008083">
    <property type="term" value="F:growth factor activity"/>
    <property type="evidence" value="ECO:0007669"/>
    <property type="project" value="UniProtKB-KW"/>
</dbReference>
<evidence type="ECO:0000256" key="2">
    <source>
        <dbReference type="SAM" id="MobiDB-lite"/>
    </source>
</evidence>
<dbReference type="AlphaFoldDB" id="A0A5N4ARG7"/>
<evidence type="ECO:0000313" key="5">
    <source>
        <dbReference type="EMBL" id="KAB0799899.1"/>
    </source>
</evidence>
<reference evidence="5 6" key="1">
    <citation type="journal article" date="2018" name="Elife">
        <title>Firefly genomes illuminate parallel origins of bioluminescence in beetles.</title>
        <authorList>
            <person name="Fallon T.R."/>
            <person name="Lower S.E."/>
            <person name="Chang C.H."/>
            <person name="Bessho-Uehara M."/>
            <person name="Martin G.J."/>
            <person name="Bewick A.J."/>
            <person name="Behringer M."/>
            <person name="Debat H.J."/>
            <person name="Wong I."/>
            <person name="Day J.C."/>
            <person name="Suvorov A."/>
            <person name="Silva C.J."/>
            <person name="Stanger-Hall K.F."/>
            <person name="Hall D.W."/>
            <person name="Schmitz R.J."/>
            <person name="Nelson D.R."/>
            <person name="Lewis S.M."/>
            <person name="Shigenobu S."/>
            <person name="Bybee S.M."/>
            <person name="Larracuente A.M."/>
            <person name="Oba Y."/>
            <person name="Weng J.K."/>
        </authorList>
    </citation>
    <scope>NUCLEOTIDE SEQUENCE [LARGE SCALE GENOMIC DNA]</scope>
    <source>
        <strain evidence="5">1611_PpyrPB1</strain>
        <tissue evidence="5">Whole body</tissue>
    </source>
</reference>
<keyword evidence="1" id="KW-0339">Growth factor</keyword>
<name>A0A5N4ARG7_PHOPY</name>
<dbReference type="EMBL" id="VVIM01000005">
    <property type="protein sequence ID" value="KAB0799899.1"/>
    <property type="molecule type" value="Genomic_DNA"/>
</dbReference>
<dbReference type="GO" id="GO:0016020">
    <property type="term" value="C:membrane"/>
    <property type="evidence" value="ECO:0007669"/>
    <property type="project" value="InterPro"/>
</dbReference>
<evidence type="ECO:0000259" key="4">
    <source>
        <dbReference type="PROSITE" id="PS50278"/>
    </source>
</evidence>
<dbReference type="InterPro" id="IPR000072">
    <property type="entry name" value="PDGF/VEGF_dom"/>
</dbReference>
<dbReference type="Proteomes" id="UP000327044">
    <property type="component" value="Unassembled WGS sequence"/>
</dbReference>
<proteinExistence type="inferred from homology"/>
<keyword evidence="6" id="KW-1185">Reference proteome</keyword>
<dbReference type="PANTHER" id="PTHR21719:SF1">
    <property type="entry name" value="FI06402P-RELATED"/>
    <property type="match status" value="1"/>
</dbReference>
<sequence length="450" mass="51579">MRVIVFKLFIWLHVAMTVNSIGDQNANIESKNAYIESELKLRGGKSHQNRYASVLMANSRNSKSSSSTTQRMPWLHQPSNSKYSYNNLNSVHLRHARYPTLNSVWTRLEELQTRHVVATTTSTTTTPSPKYQYQKYYRMSDNLLTENYGSDELDSNDVDNDDNLPDYDSWDSGKDEEEEEEEEEEDDDFFRDENGWQAEEATTVAPLGRLQNEPSSSNPELNAAIEHMQRMNIGSRCRDPLPRVLSVQNIHPFPEKRYSPHCTVLHRCSADTGCCKNHSMTCAPKNHSIVYLYFFTTMINQPRSTVEKLPFVNHTECACLDKADEPPALEATRTEASRDGIRSYRSNISVRAVDSSLYSPETIRRCKCPKEYNSMLDRDNNCSCDCDDDNEDCVRFKKGKEHFSLSDRRCIMVGECGLPKCEYGPYLRTKGRCTDKNEKLDAFASVSSNF</sequence>
<dbReference type="InParanoid" id="A0A5N4ARG7"/>
<organism evidence="5 6">
    <name type="scientific">Photinus pyralis</name>
    <name type="common">Common eastern firefly</name>
    <name type="synonym">Lampyris pyralis</name>
    <dbReference type="NCBI Taxonomy" id="7054"/>
    <lineage>
        <taxon>Eukaryota</taxon>
        <taxon>Metazoa</taxon>
        <taxon>Ecdysozoa</taxon>
        <taxon>Arthropoda</taxon>
        <taxon>Hexapoda</taxon>
        <taxon>Insecta</taxon>
        <taxon>Pterygota</taxon>
        <taxon>Neoptera</taxon>
        <taxon>Endopterygota</taxon>
        <taxon>Coleoptera</taxon>
        <taxon>Polyphaga</taxon>
        <taxon>Elateriformia</taxon>
        <taxon>Elateroidea</taxon>
        <taxon>Lampyridae</taxon>
        <taxon>Lampyrinae</taxon>
        <taxon>Photinus</taxon>
    </lineage>
</organism>
<dbReference type="InterPro" id="IPR029034">
    <property type="entry name" value="Cystine-knot_cytokine"/>
</dbReference>
<dbReference type="SUPFAM" id="SSF57501">
    <property type="entry name" value="Cystine-knot cytokines"/>
    <property type="match status" value="1"/>
</dbReference>
<feature type="domain" description="Platelet-derived growth factor (PDGF) family profile" evidence="4">
    <location>
        <begin position="220"/>
        <end position="324"/>
    </location>
</feature>
<evidence type="ECO:0000256" key="1">
    <source>
        <dbReference type="RuleBase" id="RU003818"/>
    </source>
</evidence>
<evidence type="ECO:0000256" key="3">
    <source>
        <dbReference type="SAM" id="SignalP"/>
    </source>
</evidence>
<comment type="caution">
    <text evidence="5">The sequence shown here is derived from an EMBL/GenBank/DDBJ whole genome shotgun (WGS) entry which is preliminary data.</text>
</comment>
<gene>
    <name evidence="5" type="ORF">PPYR_07779</name>
</gene>
<dbReference type="PROSITE" id="PS50278">
    <property type="entry name" value="PDGF_2"/>
    <property type="match status" value="1"/>
</dbReference>
<dbReference type="SMART" id="SM00141">
    <property type="entry name" value="PDGF"/>
    <property type="match status" value="1"/>
</dbReference>
<evidence type="ECO:0000313" key="6">
    <source>
        <dbReference type="Proteomes" id="UP000327044"/>
    </source>
</evidence>
<feature type="signal peptide" evidence="3">
    <location>
        <begin position="1"/>
        <end position="20"/>
    </location>
</feature>
<dbReference type="Gene3D" id="2.10.90.10">
    <property type="entry name" value="Cystine-knot cytokines"/>
    <property type="match status" value="1"/>
</dbReference>
<protein>
    <recommendedName>
        <fullName evidence="4">Platelet-derived growth factor (PDGF) family profile domain-containing protein</fullName>
    </recommendedName>
</protein>
<dbReference type="Pfam" id="PF00341">
    <property type="entry name" value="PDGF"/>
    <property type="match status" value="1"/>
</dbReference>
<feature type="region of interest" description="Disordered" evidence="2">
    <location>
        <begin position="147"/>
        <end position="192"/>
    </location>
</feature>
<keyword evidence="3" id="KW-0732">Signal</keyword>
<comment type="similarity">
    <text evidence="1">Belongs to the PDGF/VEGF growth factor family.</text>
</comment>
<dbReference type="OrthoDB" id="6370328at2759"/>
<dbReference type="PANTHER" id="PTHR21719">
    <property type="entry name" value="FI06402P-RELATED"/>
    <property type="match status" value="1"/>
</dbReference>
<accession>A0A5N4ARG7</accession>
<feature type="compositionally biased region" description="Acidic residues" evidence="2">
    <location>
        <begin position="149"/>
        <end position="190"/>
    </location>
</feature>
<feature type="chain" id="PRO_5024403110" description="Platelet-derived growth factor (PDGF) family profile domain-containing protein" evidence="3">
    <location>
        <begin position="21"/>
        <end position="450"/>
    </location>
</feature>
<dbReference type="GO" id="GO:0035099">
    <property type="term" value="P:hemocyte migration"/>
    <property type="evidence" value="ECO:0007669"/>
    <property type="project" value="TreeGrafter"/>
</dbReference>